<dbReference type="Proteomes" id="UP001216674">
    <property type="component" value="Unassembled WGS sequence"/>
</dbReference>
<dbReference type="Gene3D" id="1.20.140.10">
    <property type="entry name" value="Butyryl-CoA Dehydrogenase, subunit A, domain 3"/>
    <property type="match status" value="1"/>
</dbReference>
<protein>
    <submittedName>
        <fullName evidence="7">Acyl-CoA/acyl-ACP dehydrogenase</fullName>
    </submittedName>
</protein>
<accession>A0ABT6ALZ3</accession>
<evidence type="ECO:0000256" key="3">
    <source>
        <dbReference type="SAM" id="MobiDB-lite"/>
    </source>
</evidence>
<dbReference type="RefSeq" id="WP_276264929.1">
    <property type="nucleotide sequence ID" value="NZ_JARJLM010000202.1"/>
</dbReference>
<dbReference type="EMBL" id="JARJLM010000202">
    <property type="protein sequence ID" value="MDF3833629.1"/>
    <property type="molecule type" value="Genomic_DNA"/>
</dbReference>
<feature type="compositionally biased region" description="Low complexity" evidence="3">
    <location>
        <begin position="21"/>
        <end position="37"/>
    </location>
</feature>
<feature type="domain" description="Acyl-CoA oxidase/dehydrogenase middle" evidence="4">
    <location>
        <begin position="158"/>
        <end position="247"/>
    </location>
</feature>
<feature type="domain" description="Acyl-CoA dehydrogenase/oxidase N-terminal" evidence="5">
    <location>
        <begin position="48"/>
        <end position="123"/>
    </location>
</feature>
<name>A0ABT6ALZ3_9BURK</name>
<keyword evidence="1" id="KW-0285">Flavoprotein</keyword>
<evidence type="ECO:0000259" key="4">
    <source>
        <dbReference type="Pfam" id="PF02770"/>
    </source>
</evidence>
<feature type="domain" description="Acyl-CoA dehydrogenase C-terminal" evidence="6">
    <location>
        <begin position="287"/>
        <end position="400"/>
    </location>
</feature>
<dbReference type="PIRSF" id="PIRSF016578">
    <property type="entry name" value="HsaA"/>
    <property type="match status" value="1"/>
</dbReference>
<evidence type="ECO:0000256" key="2">
    <source>
        <dbReference type="ARBA" id="ARBA00023002"/>
    </source>
</evidence>
<comment type="caution">
    <text evidence="7">The sequence shown here is derived from an EMBL/GenBank/DDBJ whole genome shotgun (WGS) entry which is preliminary data.</text>
</comment>
<evidence type="ECO:0000259" key="6">
    <source>
        <dbReference type="Pfam" id="PF08028"/>
    </source>
</evidence>
<evidence type="ECO:0000313" key="7">
    <source>
        <dbReference type="EMBL" id="MDF3833629.1"/>
    </source>
</evidence>
<proteinExistence type="predicted"/>
<gene>
    <name evidence="7" type="ORF">P3W85_11810</name>
</gene>
<dbReference type="InterPro" id="IPR036250">
    <property type="entry name" value="AcylCo_DH-like_C"/>
</dbReference>
<keyword evidence="2" id="KW-0560">Oxidoreductase</keyword>
<feature type="region of interest" description="Disordered" evidence="3">
    <location>
        <begin position="1"/>
        <end position="45"/>
    </location>
</feature>
<evidence type="ECO:0000259" key="5">
    <source>
        <dbReference type="Pfam" id="PF02771"/>
    </source>
</evidence>
<dbReference type="InterPro" id="IPR009100">
    <property type="entry name" value="AcylCoA_DH/oxidase_NM_dom_sf"/>
</dbReference>
<dbReference type="PANTHER" id="PTHR43831">
    <property type="entry name" value="ISOBUTYRYL-COA DEHYDROGENASE"/>
    <property type="match status" value="1"/>
</dbReference>
<dbReference type="InterPro" id="IPR006091">
    <property type="entry name" value="Acyl-CoA_Oxase/DH_mid-dom"/>
</dbReference>
<organism evidence="7 8">
    <name type="scientific">Cupriavidus basilensis</name>
    <dbReference type="NCBI Taxonomy" id="68895"/>
    <lineage>
        <taxon>Bacteria</taxon>
        <taxon>Pseudomonadati</taxon>
        <taxon>Pseudomonadota</taxon>
        <taxon>Betaproteobacteria</taxon>
        <taxon>Burkholderiales</taxon>
        <taxon>Burkholderiaceae</taxon>
        <taxon>Cupriavidus</taxon>
    </lineage>
</organism>
<dbReference type="InterPro" id="IPR052547">
    <property type="entry name" value="Mito_Isobutyryl-CoADH"/>
</dbReference>
<reference evidence="7 8" key="1">
    <citation type="submission" date="2023-03" db="EMBL/GenBank/DDBJ databases">
        <title>Draft assemblies of triclosan tolerant bacteria isolated from returned activated sludge.</title>
        <authorList>
            <person name="Van Hamelsveld S."/>
        </authorList>
    </citation>
    <scope>NUCLEOTIDE SEQUENCE [LARGE SCALE GENOMIC DNA]</scope>
    <source>
        <strain evidence="7 8">GW210010_S58</strain>
    </source>
</reference>
<dbReference type="Pfam" id="PF02771">
    <property type="entry name" value="Acyl-CoA_dh_N"/>
    <property type="match status" value="1"/>
</dbReference>
<dbReference type="CDD" id="cd00567">
    <property type="entry name" value="ACAD"/>
    <property type="match status" value="1"/>
</dbReference>
<evidence type="ECO:0000313" key="8">
    <source>
        <dbReference type="Proteomes" id="UP001216674"/>
    </source>
</evidence>
<keyword evidence="8" id="KW-1185">Reference proteome</keyword>
<dbReference type="InterPro" id="IPR046373">
    <property type="entry name" value="Acyl-CoA_Oxase/DH_mid-dom_sf"/>
</dbReference>
<dbReference type="Gene3D" id="2.40.110.10">
    <property type="entry name" value="Butyryl-CoA Dehydrogenase, subunit A, domain 2"/>
    <property type="match status" value="1"/>
</dbReference>
<sequence>MSLQSSGTTARRRISDWHSEAGFAPAVPAPGPDDGLTPRPPPPEEALRALSARFAARAAGHDRDATFAFENIAELHQLGLLALTVPRTLGGSGTGLADARRVIQHVAAGDPSTALVLVMQTLGHRSLAQDAQWPAAVREAVQRSAVDRGALINSLRVEPDLGSPARGGMPATVARRHGDGWLLSGHKVYATGIPALSWLAVWGRTDEPSPRTGVFLVPRDAPGITVLPTWDHLGMRATGSHDVVFDNTPLPAAHAVDLRQPEDWAQRHDPAWAVWSAVLLGALYDAVARSARDWFVAWLKLRAPGSLGAPLATLPRFQEAVGRIDGWLLANRILLDRFCTDADAGAPASAADGGLLKLTVTDNAIAAVELALRLAGNPALSRGNPLERHYRNVLCSRIHTPQNDAVLAGAGAQALRETTQAAPADPAAAAARGLGRGVV</sequence>
<dbReference type="InterPro" id="IPR037069">
    <property type="entry name" value="AcylCoA_DH/ox_N_sf"/>
</dbReference>
<dbReference type="Gene3D" id="1.10.540.10">
    <property type="entry name" value="Acyl-CoA dehydrogenase/oxidase, N-terminal domain"/>
    <property type="match status" value="1"/>
</dbReference>
<dbReference type="PANTHER" id="PTHR43831:SF1">
    <property type="entry name" value="ISOBUTYRYL-COA DEHYDROGENASE, MITOCHONDRIAL"/>
    <property type="match status" value="1"/>
</dbReference>
<dbReference type="InterPro" id="IPR013786">
    <property type="entry name" value="AcylCoA_DH/ox_N"/>
</dbReference>
<dbReference type="Pfam" id="PF08028">
    <property type="entry name" value="Acyl-CoA_dh_2"/>
    <property type="match status" value="1"/>
</dbReference>
<dbReference type="SUPFAM" id="SSF56645">
    <property type="entry name" value="Acyl-CoA dehydrogenase NM domain-like"/>
    <property type="match status" value="1"/>
</dbReference>
<dbReference type="InterPro" id="IPR013107">
    <property type="entry name" value="Acyl-CoA_DH_C"/>
</dbReference>
<dbReference type="SUPFAM" id="SSF47203">
    <property type="entry name" value="Acyl-CoA dehydrogenase C-terminal domain-like"/>
    <property type="match status" value="1"/>
</dbReference>
<dbReference type="Pfam" id="PF02770">
    <property type="entry name" value="Acyl-CoA_dh_M"/>
    <property type="match status" value="1"/>
</dbReference>
<evidence type="ECO:0000256" key="1">
    <source>
        <dbReference type="ARBA" id="ARBA00022630"/>
    </source>
</evidence>